<dbReference type="NCBIfam" id="NF001696">
    <property type="entry name" value="PRK00451.1"/>
    <property type="match status" value="1"/>
</dbReference>
<dbReference type="PANTHER" id="PTHR42806">
    <property type="entry name" value="GLYCINE CLEAVAGE SYSTEM P-PROTEIN"/>
    <property type="match status" value="1"/>
</dbReference>
<dbReference type="PANTHER" id="PTHR42806:SF1">
    <property type="entry name" value="GLYCINE DEHYDROGENASE (DECARBOXYLATING)"/>
    <property type="match status" value="1"/>
</dbReference>
<dbReference type="InterPro" id="IPR049315">
    <property type="entry name" value="GDC-P_N"/>
</dbReference>
<dbReference type="EMBL" id="CP104013">
    <property type="protein sequence ID" value="UYP46147.1"/>
    <property type="molecule type" value="Genomic_DNA"/>
</dbReference>
<organism evidence="3 4">
    <name type="scientific">Candidatus Lokiarchaeum ossiferum</name>
    <dbReference type="NCBI Taxonomy" id="2951803"/>
    <lineage>
        <taxon>Archaea</taxon>
        <taxon>Promethearchaeati</taxon>
        <taxon>Promethearchaeota</taxon>
        <taxon>Promethearchaeia</taxon>
        <taxon>Promethearchaeales</taxon>
        <taxon>Promethearchaeaceae</taxon>
        <taxon>Candidatus Lokiarchaeum</taxon>
    </lineage>
</organism>
<dbReference type="InterPro" id="IPR015424">
    <property type="entry name" value="PyrdxlP-dep_Trfase"/>
</dbReference>
<dbReference type="Gene3D" id="3.90.1150.10">
    <property type="entry name" value="Aspartate Aminotransferase, domain 1"/>
    <property type="match status" value="1"/>
</dbReference>
<protein>
    <submittedName>
        <fullName evidence="3">Glycine dehydrogenase (Decarboxylating) subunit 1</fullName>
        <ecNumber evidence="3">1.4.4.2</ecNumber>
    </submittedName>
</protein>
<gene>
    <name evidence="3" type="ORF">NEF87_002432</name>
</gene>
<dbReference type="InterPro" id="IPR023010">
    <property type="entry name" value="GcvPA"/>
</dbReference>
<evidence type="ECO:0000256" key="1">
    <source>
        <dbReference type="ARBA" id="ARBA00023002"/>
    </source>
</evidence>
<accession>A0ABY6HUW3</accession>
<dbReference type="EC" id="1.4.4.2" evidence="3"/>
<dbReference type="PIRSF" id="PIRSF006815">
    <property type="entry name" value="GcvPA"/>
    <property type="match status" value="1"/>
</dbReference>
<dbReference type="InterPro" id="IPR015422">
    <property type="entry name" value="PyrdxlP-dep_Trfase_small"/>
</dbReference>
<dbReference type="Pfam" id="PF02347">
    <property type="entry name" value="GDC-P"/>
    <property type="match status" value="1"/>
</dbReference>
<dbReference type="InterPro" id="IPR015421">
    <property type="entry name" value="PyrdxlP-dep_Trfase_major"/>
</dbReference>
<evidence type="ECO:0000313" key="3">
    <source>
        <dbReference type="EMBL" id="UYP46147.1"/>
    </source>
</evidence>
<dbReference type="SUPFAM" id="SSF53383">
    <property type="entry name" value="PLP-dependent transferases"/>
    <property type="match status" value="1"/>
</dbReference>
<reference evidence="3" key="1">
    <citation type="submission" date="2022-09" db="EMBL/GenBank/DDBJ databases">
        <title>Actin cytoskeleton and complex cell architecture in an #Asgard archaeon.</title>
        <authorList>
            <person name="Ponce Toledo R.I."/>
            <person name="Schleper C."/>
            <person name="Rodrigues Oliveira T."/>
            <person name="Wollweber F."/>
            <person name="Xu J."/>
            <person name="Rittmann S."/>
            <person name="Klingl A."/>
            <person name="Pilhofer M."/>
        </authorList>
    </citation>
    <scope>NUCLEOTIDE SEQUENCE</scope>
    <source>
        <strain evidence="3">B-35</strain>
    </source>
</reference>
<name>A0ABY6HUW3_9ARCH</name>
<evidence type="ECO:0000313" key="4">
    <source>
        <dbReference type="Proteomes" id="UP001208689"/>
    </source>
</evidence>
<proteinExistence type="predicted"/>
<dbReference type="Gene3D" id="3.40.640.10">
    <property type="entry name" value="Type I PLP-dependent aspartate aminotransferase-like (Major domain)"/>
    <property type="match status" value="1"/>
</dbReference>
<sequence length="438" mass="49278">MDYVPHDKKTMETMLAKIGVSSMEELYEDIPKSLLLEKLNLPEGLSEADLLKRMTVLSKKNHLYRTAFIGAGSYYHFIPSLVDYVISRSEFFTAYTPYQAEASQGFLQAIYEYQSAITRLTKMDVTNASMYDVASAFAEAATMCTFATRKSRILMLEGMHPEYIETVNTYCWGRNIQTEIVPLTKLEESLNDDCAGFLFQSPNFYGEIEDISYLTKIVREKAKKCKIVYGMPDPTCLGILKAPGDYDIDIFVSEGMGLPPSFGGPNLGIFATTSKLMRKMPGRVIGVTKEINGEGEGFVLTLQAREQHIRREKALSNICSNQSLCMLACLVYMVCLGKTGLKQVGTQNIQKANYVKREMAKIPGYNLKESRATYNEFVIECPNVDKFIGKCKENDILPPLPLSHYFPERSSEVLVCVTEQNSKEDIELFLRVAKEAAL</sequence>
<dbReference type="GO" id="GO:0004375">
    <property type="term" value="F:glycine dehydrogenase (decarboxylating) activity"/>
    <property type="evidence" value="ECO:0007669"/>
    <property type="project" value="UniProtKB-EC"/>
</dbReference>
<evidence type="ECO:0000259" key="2">
    <source>
        <dbReference type="Pfam" id="PF02347"/>
    </source>
</evidence>
<keyword evidence="4" id="KW-1185">Reference proteome</keyword>
<dbReference type="Proteomes" id="UP001208689">
    <property type="component" value="Chromosome"/>
</dbReference>
<feature type="domain" description="Glycine cleavage system P-protein N-terminal" evidence="2">
    <location>
        <begin position="2"/>
        <end position="431"/>
    </location>
</feature>
<keyword evidence="1 3" id="KW-0560">Oxidoreductase</keyword>